<dbReference type="PRINTS" id="PR00300">
    <property type="entry name" value="CLPPROTEASEA"/>
</dbReference>
<dbReference type="Pfam" id="PF13177">
    <property type="entry name" value="DNA_pol3_delta2"/>
    <property type="match status" value="1"/>
</dbReference>
<evidence type="ECO:0000256" key="4">
    <source>
        <dbReference type="ARBA" id="ARBA00022695"/>
    </source>
</evidence>
<keyword evidence="6" id="KW-0479">Metal-binding</keyword>
<name>A0A8J6P0L8_9FIRM</name>
<dbReference type="GO" id="GO:0003677">
    <property type="term" value="F:DNA binding"/>
    <property type="evidence" value="ECO:0007669"/>
    <property type="project" value="InterPro"/>
</dbReference>
<dbReference type="PANTHER" id="PTHR11669">
    <property type="entry name" value="REPLICATION FACTOR C / DNA POLYMERASE III GAMMA-TAU SUBUNIT"/>
    <property type="match status" value="1"/>
</dbReference>
<dbReference type="RefSeq" id="WP_187536391.1">
    <property type="nucleotide sequence ID" value="NZ_JACRTL010000002.1"/>
</dbReference>
<keyword evidence="7" id="KW-0547">Nucleotide-binding</keyword>
<dbReference type="InterPro" id="IPR022754">
    <property type="entry name" value="DNA_pol_III_gamma-3"/>
</dbReference>
<evidence type="ECO:0000256" key="2">
    <source>
        <dbReference type="ARBA" id="ARBA00012417"/>
    </source>
</evidence>
<dbReference type="InterPro" id="IPR001270">
    <property type="entry name" value="ClpA/B"/>
</dbReference>
<dbReference type="CDD" id="cd00009">
    <property type="entry name" value="AAA"/>
    <property type="match status" value="1"/>
</dbReference>
<evidence type="ECO:0000313" key="15">
    <source>
        <dbReference type="Proteomes" id="UP000632659"/>
    </source>
</evidence>
<evidence type="ECO:0000259" key="13">
    <source>
        <dbReference type="SMART" id="SM00382"/>
    </source>
</evidence>
<evidence type="ECO:0000256" key="7">
    <source>
        <dbReference type="ARBA" id="ARBA00022741"/>
    </source>
</evidence>
<keyword evidence="15" id="KW-1185">Reference proteome</keyword>
<proteinExistence type="inferred from homology"/>
<evidence type="ECO:0000256" key="10">
    <source>
        <dbReference type="ARBA" id="ARBA00022932"/>
    </source>
</evidence>
<dbReference type="Gene3D" id="1.20.272.10">
    <property type="match status" value="1"/>
</dbReference>
<organism evidence="14 15">
    <name type="scientific">Massiliimalia timonensis</name>
    <dbReference type="NCBI Taxonomy" id="1987501"/>
    <lineage>
        <taxon>Bacteria</taxon>
        <taxon>Bacillati</taxon>
        <taxon>Bacillota</taxon>
        <taxon>Clostridia</taxon>
        <taxon>Eubacteriales</taxon>
        <taxon>Oscillospiraceae</taxon>
        <taxon>Massiliimalia</taxon>
    </lineage>
</organism>
<dbReference type="PANTHER" id="PTHR11669:SF0">
    <property type="entry name" value="PROTEIN STICHEL-LIKE 2"/>
    <property type="match status" value="1"/>
</dbReference>
<protein>
    <recommendedName>
        <fullName evidence="2">DNA-directed DNA polymerase</fullName>
        <ecNumber evidence="2">2.7.7.7</ecNumber>
    </recommendedName>
</protein>
<gene>
    <name evidence="14" type="primary">dnaX</name>
    <name evidence="14" type="ORF">H8702_06130</name>
</gene>
<dbReference type="InterPro" id="IPR045085">
    <property type="entry name" value="HLD_clamp_pol_III_gamma_tau"/>
</dbReference>
<dbReference type="FunFam" id="3.40.50.300:FF:000014">
    <property type="entry name" value="DNA polymerase III subunit gamma/tau"/>
    <property type="match status" value="1"/>
</dbReference>
<dbReference type="InterPro" id="IPR012763">
    <property type="entry name" value="DNA_pol_III_sug/sutau_N"/>
</dbReference>
<keyword evidence="8" id="KW-0862">Zinc</keyword>
<reference evidence="14" key="1">
    <citation type="submission" date="2020-08" db="EMBL/GenBank/DDBJ databases">
        <title>Genome public.</title>
        <authorList>
            <person name="Liu C."/>
            <person name="Sun Q."/>
        </authorList>
    </citation>
    <scope>NUCLEOTIDE SEQUENCE</scope>
    <source>
        <strain evidence="14">NSJ-15</strain>
    </source>
</reference>
<evidence type="ECO:0000256" key="8">
    <source>
        <dbReference type="ARBA" id="ARBA00022833"/>
    </source>
</evidence>
<dbReference type="InterPro" id="IPR008921">
    <property type="entry name" value="DNA_pol3_clamp-load_cplx_C"/>
</dbReference>
<dbReference type="Proteomes" id="UP000632659">
    <property type="component" value="Unassembled WGS sequence"/>
</dbReference>
<evidence type="ECO:0000313" key="14">
    <source>
        <dbReference type="EMBL" id="MBC8610701.1"/>
    </source>
</evidence>
<dbReference type="Gene3D" id="1.10.8.60">
    <property type="match status" value="1"/>
</dbReference>
<accession>A0A8J6P0L8</accession>
<comment type="similarity">
    <text evidence="1">Belongs to the DnaX/STICHEL family.</text>
</comment>
<dbReference type="Pfam" id="PF12169">
    <property type="entry name" value="DNA_pol3_gamma3"/>
    <property type="match status" value="1"/>
</dbReference>
<dbReference type="Pfam" id="PF22608">
    <property type="entry name" value="DNAX_ATPase_lid"/>
    <property type="match status" value="1"/>
</dbReference>
<dbReference type="AlphaFoldDB" id="A0A8J6P0L8"/>
<feature type="region of interest" description="Disordered" evidence="12">
    <location>
        <begin position="406"/>
        <end position="425"/>
    </location>
</feature>
<keyword evidence="3 14" id="KW-0808">Transferase</keyword>
<dbReference type="InterPro" id="IPR027417">
    <property type="entry name" value="P-loop_NTPase"/>
</dbReference>
<dbReference type="InterPro" id="IPR003593">
    <property type="entry name" value="AAA+_ATPase"/>
</dbReference>
<dbReference type="Gene3D" id="3.40.50.300">
    <property type="entry name" value="P-loop containing nucleotide triphosphate hydrolases"/>
    <property type="match status" value="1"/>
</dbReference>
<dbReference type="GO" id="GO:0009360">
    <property type="term" value="C:DNA polymerase III complex"/>
    <property type="evidence" value="ECO:0007669"/>
    <property type="project" value="InterPro"/>
</dbReference>
<dbReference type="GO" id="GO:0046872">
    <property type="term" value="F:metal ion binding"/>
    <property type="evidence" value="ECO:0007669"/>
    <property type="project" value="UniProtKB-KW"/>
</dbReference>
<dbReference type="NCBIfam" id="TIGR02397">
    <property type="entry name" value="dnaX_nterm"/>
    <property type="match status" value="1"/>
</dbReference>
<dbReference type="InterPro" id="IPR050238">
    <property type="entry name" value="DNA_Rep/Repair_Clamp_Loader"/>
</dbReference>
<dbReference type="SUPFAM" id="SSF52540">
    <property type="entry name" value="P-loop containing nucleoside triphosphate hydrolases"/>
    <property type="match status" value="1"/>
</dbReference>
<keyword evidence="4 14" id="KW-0548">Nucleotidyltransferase</keyword>
<dbReference type="EC" id="2.7.7.7" evidence="2"/>
<keyword evidence="5" id="KW-0235">DNA replication</keyword>
<evidence type="ECO:0000256" key="1">
    <source>
        <dbReference type="ARBA" id="ARBA00006360"/>
    </source>
</evidence>
<dbReference type="SUPFAM" id="SSF48019">
    <property type="entry name" value="post-AAA+ oligomerization domain-like"/>
    <property type="match status" value="1"/>
</dbReference>
<evidence type="ECO:0000256" key="11">
    <source>
        <dbReference type="ARBA" id="ARBA00049244"/>
    </source>
</evidence>
<keyword evidence="10" id="KW-0239">DNA-directed DNA polymerase</keyword>
<sequence>MYLALYRKWRPKTFDDVISQEHITTTLKREIVSGKTAHSYLFTGSRGTGKTTCAKILAMAVNCPHTVDGNPCMECEICKGIEDGSILDVQEIDAASNNGVDDVRLLREEANYLPAQCKYRVYIIDETHMLSTSAFNALLKIMEEPPEHVKFILATTEVHKVPATVLSRCQRFDFGRIKTEDIAKRVLYIAEHESFSVTEEAAFLVARLADGGMRDALSILDQCVAFSDAVDTEIVSRATGLVSRDYLFDLTDMFAKVSPSGVLACVDELYSGSKDLQKLVDELIGHYRNLMIAQTVPDCQELVNCLPDELARLKEQANQIPMRSILRGITVLQECLDQIGRSYDKRLCVEMAFLKLCMPELDDSSEALAQRLDRLEAVIKSGGFAPVSAPQAPQAMAMPEPAAVREGTPAESVKTEPAPPAAPVKAAEPMPMTGTLEQPQPFDLWPEVLAEVTQLNPALAGVLSGSLAYEAGEFLLIDSPIALFGQMIKQEGFVKTLLSVLEQKTGHSYKIRVKKAKKQAASSVNPLDEIARNAQRLGIDVREK</sequence>
<evidence type="ECO:0000256" key="3">
    <source>
        <dbReference type="ARBA" id="ARBA00022679"/>
    </source>
</evidence>
<evidence type="ECO:0000256" key="5">
    <source>
        <dbReference type="ARBA" id="ARBA00022705"/>
    </source>
</evidence>
<evidence type="ECO:0000256" key="6">
    <source>
        <dbReference type="ARBA" id="ARBA00022723"/>
    </source>
</evidence>
<comment type="caution">
    <text evidence="14">The sequence shown here is derived from an EMBL/GenBank/DDBJ whole genome shotgun (WGS) entry which is preliminary data.</text>
</comment>
<evidence type="ECO:0000256" key="12">
    <source>
        <dbReference type="SAM" id="MobiDB-lite"/>
    </source>
</evidence>
<dbReference type="EMBL" id="JACRTL010000002">
    <property type="protein sequence ID" value="MBC8610701.1"/>
    <property type="molecule type" value="Genomic_DNA"/>
</dbReference>
<comment type="catalytic activity">
    <reaction evidence="11">
        <text>DNA(n) + a 2'-deoxyribonucleoside 5'-triphosphate = DNA(n+1) + diphosphate</text>
        <dbReference type="Rhea" id="RHEA:22508"/>
        <dbReference type="Rhea" id="RHEA-COMP:17339"/>
        <dbReference type="Rhea" id="RHEA-COMP:17340"/>
        <dbReference type="ChEBI" id="CHEBI:33019"/>
        <dbReference type="ChEBI" id="CHEBI:61560"/>
        <dbReference type="ChEBI" id="CHEBI:173112"/>
        <dbReference type="EC" id="2.7.7.7"/>
    </reaction>
</comment>
<keyword evidence="9" id="KW-0067">ATP-binding</keyword>
<dbReference type="SMART" id="SM00382">
    <property type="entry name" value="AAA"/>
    <property type="match status" value="1"/>
</dbReference>
<evidence type="ECO:0000256" key="9">
    <source>
        <dbReference type="ARBA" id="ARBA00022840"/>
    </source>
</evidence>
<feature type="domain" description="AAA+ ATPase" evidence="13">
    <location>
        <begin position="36"/>
        <end position="178"/>
    </location>
</feature>
<dbReference type="NCBIfam" id="NF004046">
    <property type="entry name" value="PRK05563.1"/>
    <property type="match status" value="1"/>
</dbReference>
<dbReference type="GO" id="GO:0005524">
    <property type="term" value="F:ATP binding"/>
    <property type="evidence" value="ECO:0007669"/>
    <property type="project" value="UniProtKB-KW"/>
</dbReference>
<dbReference type="GO" id="GO:0006261">
    <property type="term" value="P:DNA-templated DNA replication"/>
    <property type="evidence" value="ECO:0007669"/>
    <property type="project" value="TreeGrafter"/>
</dbReference>
<dbReference type="CDD" id="cd18137">
    <property type="entry name" value="HLD_clamp_pol_III_gamma_tau"/>
    <property type="match status" value="1"/>
</dbReference>
<dbReference type="GO" id="GO:0003887">
    <property type="term" value="F:DNA-directed DNA polymerase activity"/>
    <property type="evidence" value="ECO:0007669"/>
    <property type="project" value="UniProtKB-KW"/>
</dbReference>